<keyword evidence="4" id="KW-1185">Reference proteome</keyword>
<protein>
    <submittedName>
        <fullName evidence="3">Uncharacterized protein</fullName>
    </submittedName>
</protein>
<feature type="transmembrane region" description="Helical" evidence="2">
    <location>
        <begin position="145"/>
        <end position="164"/>
    </location>
</feature>
<dbReference type="EMBL" id="CP029788">
    <property type="protein sequence ID" value="AWT40940.1"/>
    <property type="molecule type" value="Genomic_DNA"/>
</dbReference>
<keyword evidence="2" id="KW-0472">Membrane</keyword>
<keyword evidence="2" id="KW-0812">Transmembrane</keyword>
<evidence type="ECO:0000256" key="2">
    <source>
        <dbReference type="SAM" id="Phobius"/>
    </source>
</evidence>
<sequence>MDQGRQVEFRASCGHMLQAPAEHAERKVRCPHCRQVVRVPRSDAPLTRGPAVGPAPLLPPPASPPRPAAEPVALSALYVIALLIGVTAAGCIYLVSFDEFSEEELVTVTPLWFFPIVFGLYGLVSQRLLRRAADGHGTDGRLTRATVRVAGPVAGLMLLPFLAVKWRSSLLVSLVAAVVWALLLWLFFAVAFPSL</sequence>
<organism evidence="3 4">
    <name type="scientific">Streptomyces actuosus</name>
    <dbReference type="NCBI Taxonomy" id="1885"/>
    <lineage>
        <taxon>Bacteria</taxon>
        <taxon>Bacillati</taxon>
        <taxon>Actinomycetota</taxon>
        <taxon>Actinomycetes</taxon>
        <taxon>Kitasatosporales</taxon>
        <taxon>Streptomycetaceae</taxon>
        <taxon>Streptomyces</taxon>
    </lineage>
</organism>
<dbReference type="AlphaFoldDB" id="A0A2U9NUK5"/>
<feature type="transmembrane region" description="Helical" evidence="2">
    <location>
        <begin position="170"/>
        <end position="192"/>
    </location>
</feature>
<gene>
    <name evidence="3" type="ORF">DMT42_00300</name>
</gene>
<dbReference type="KEGG" id="sact:DMT42_00300"/>
<dbReference type="Proteomes" id="UP000247634">
    <property type="component" value="Chromosome"/>
</dbReference>
<feature type="transmembrane region" description="Helical" evidence="2">
    <location>
        <begin position="72"/>
        <end position="95"/>
    </location>
</feature>
<keyword evidence="2" id="KW-1133">Transmembrane helix</keyword>
<evidence type="ECO:0000313" key="4">
    <source>
        <dbReference type="Proteomes" id="UP000247634"/>
    </source>
</evidence>
<feature type="region of interest" description="Disordered" evidence="1">
    <location>
        <begin position="44"/>
        <end position="64"/>
    </location>
</feature>
<accession>A0A2U9NUK5</accession>
<proteinExistence type="predicted"/>
<name>A0A2U9NUK5_STRAS</name>
<feature type="transmembrane region" description="Helical" evidence="2">
    <location>
        <begin position="107"/>
        <end position="124"/>
    </location>
</feature>
<dbReference type="OrthoDB" id="3290087at2"/>
<evidence type="ECO:0000313" key="3">
    <source>
        <dbReference type="EMBL" id="AWT40940.1"/>
    </source>
</evidence>
<evidence type="ECO:0000256" key="1">
    <source>
        <dbReference type="SAM" id="MobiDB-lite"/>
    </source>
</evidence>
<reference evidence="3 4" key="1">
    <citation type="submission" date="2018-06" db="EMBL/GenBank/DDBJ databases">
        <title>The complete genome sequence of a nosiheptide producer Streptomyces actuosus ATCC 25421: deducing the ability of producing a new class III lantibiotics.</title>
        <authorList>
            <person name="Liu W."/>
            <person name="Sun F."/>
            <person name="Hu Y."/>
        </authorList>
    </citation>
    <scope>NUCLEOTIDE SEQUENCE [LARGE SCALE GENOMIC DNA]</scope>
    <source>
        <strain evidence="3 4">ATCC 25421</strain>
    </source>
</reference>